<proteinExistence type="predicted"/>
<dbReference type="EMBL" id="BEZZ01029149">
    <property type="protein sequence ID" value="GCC39529.1"/>
    <property type="molecule type" value="Genomic_DNA"/>
</dbReference>
<name>A0A401TA62_CHIPU</name>
<evidence type="ECO:0000259" key="1">
    <source>
        <dbReference type="Pfam" id="PF20502"/>
    </source>
</evidence>
<sequence>TKAVIILPFFTQLPEENLVTLKNALNHFIASHFPMKSDEFPKGTLRYNNYVDCVKKLLDALELSQSPLLLQILTEVLCRDNRHVMEEAFQICFQNIAKRYHILYTVW</sequence>
<gene>
    <name evidence="2" type="ORF">chiPu_0023913</name>
</gene>
<accession>A0A401TA62</accession>
<comment type="caution">
    <text evidence="2">The sequence shown here is derived from an EMBL/GenBank/DDBJ whole genome shotgun (WGS) entry which is preliminary data.</text>
</comment>
<dbReference type="InterPro" id="IPR046803">
    <property type="entry name" value="DNAPKcs_CC1-2"/>
</dbReference>
<evidence type="ECO:0000313" key="2">
    <source>
        <dbReference type="EMBL" id="GCC39529.1"/>
    </source>
</evidence>
<evidence type="ECO:0000313" key="3">
    <source>
        <dbReference type="Proteomes" id="UP000287033"/>
    </source>
</evidence>
<dbReference type="STRING" id="137246.A0A401TA62"/>
<dbReference type="Proteomes" id="UP000287033">
    <property type="component" value="Unassembled WGS sequence"/>
</dbReference>
<organism evidence="2 3">
    <name type="scientific">Chiloscyllium punctatum</name>
    <name type="common">Brownbanded bambooshark</name>
    <name type="synonym">Hemiscyllium punctatum</name>
    <dbReference type="NCBI Taxonomy" id="137246"/>
    <lineage>
        <taxon>Eukaryota</taxon>
        <taxon>Metazoa</taxon>
        <taxon>Chordata</taxon>
        <taxon>Craniata</taxon>
        <taxon>Vertebrata</taxon>
        <taxon>Chondrichthyes</taxon>
        <taxon>Elasmobranchii</taxon>
        <taxon>Galeomorphii</taxon>
        <taxon>Galeoidea</taxon>
        <taxon>Orectolobiformes</taxon>
        <taxon>Hemiscylliidae</taxon>
        <taxon>Chiloscyllium</taxon>
    </lineage>
</organism>
<feature type="non-terminal residue" evidence="2">
    <location>
        <position position="1"/>
    </location>
</feature>
<feature type="domain" description="DNA-dependent protein kinase catalytic subunit CC1/2" evidence="1">
    <location>
        <begin position="2"/>
        <end position="70"/>
    </location>
</feature>
<keyword evidence="3" id="KW-1185">Reference proteome</keyword>
<dbReference type="OrthoDB" id="431717at2759"/>
<protein>
    <recommendedName>
        <fullName evidence="1">DNA-dependent protein kinase catalytic subunit CC1/2 domain-containing protein</fullName>
    </recommendedName>
</protein>
<dbReference type="Pfam" id="PF20502">
    <property type="entry name" value="DNAPKcs_CC1-2"/>
    <property type="match status" value="1"/>
</dbReference>
<dbReference type="AlphaFoldDB" id="A0A401TA62"/>
<reference evidence="2 3" key="1">
    <citation type="journal article" date="2018" name="Nat. Ecol. Evol.">
        <title>Shark genomes provide insights into elasmobranch evolution and the origin of vertebrates.</title>
        <authorList>
            <person name="Hara Y"/>
            <person name="Yamaguchi K"/>
            <person name="Onimaru K"/>
            <person name="Kadota M"/>
            <person name="Koyanagi M"/>
            <person name="Keeley SD"/>
            <person name="Tatsumi K"/>
            <person name="Tanaka K"/>
            <person name="Motone F"/>
            <person name="Kageyama Y"/>
            <person name="Nozu R"/>
            <person name="Adachi N"/>
            <person name="Nishimura O"/>
            <person name="Nakagawa R"/>
            <person name="Tanegashima C"/>
            <person name="Kiyatake I"/>
            <person name="Matsumoto R"/>
            <person name="Murakumo K"/>
            <person name="Nishida K"/>
            <person name="Terakita A"/>
            <person name="Kuratani S"/>
            <person name="Sato K"/>
            <person name="Hyodo S Kuraku.S."/>
        </authorList>
    </citation>
    <scope>NUCLEOTIDE SEQUENCE [LARGE SCALE GENOMIC DNA]</scope>
</reference>